<sequence length="383" mass="43264">MFSNFSLDKLTTTLTSAAAQVEESLKANALLPTEGPSALSFQKASRMLQERVGVVAPEDISKLPESYTALERRSDALVRVLRRLLLVTKTYEIEGYDYPPNLSESLNDWWTQQPADAQSEEKKKKVQFSKSFAAAIAKSAYESEEHLKALRAPVNGKAAAAAAEATAEDETEEPADEAEEEEEDEDLAHLIEVFGAWSKVFQDIDASKVQLDSVMIKEFNARAEKMVDGDYKEVTKLRAKVEDSRLEFDTVRHDVKVKEARAQAEKKDEKPKSEEKTETKTEEKDEKTAEAKDEKTTEAKDEKKDVDAETESEDYKLLEKLEDEFVSNTTAAAERMMEFASNSEVIQLVKLFQQAQLDYYKKCTAELEKNMAFLNTFDVEDNE</sequence>
<comment type="caution">
    <text evidence="2">The sequence shown here is derived from an EMBL/GenBank/DDBJ whole genome shotgun (WGS) entry which is preliminary data.</text>
</comment>
<keyword evidence="3" id="KW-1185">Reference proteome</keyword>
<feature type="region of interest" description="Disordered" evidence="1">
    <location>
        <begin position="159"/>
        <end position="185"/>
    </location>
</feature>
<dbReference type="SUPFAM" id="SSF103657">
    <property type="entry name" value="BAR/IMD domain-like"/>
    <property type="match status" value="1"/>
</dbReference>
<dbReference type="AlphaFoldDB" id="A0AAV5RPM9"/>
<protein>
    <recommendedName>
        <fullName evidence="4">BAR domain-containing protein</fullName>
    </recommendedName>
</protein>
<organism evidence="2 3">
    <name type="scientific">Maudiozyma humilis</name>
    <name type="common">Sour dough yeast</name>
    <name type="synonym">Kazachstania humilis</name>
    <dbReference type="NCBI Taxonomy" id="51915"/>
    <lineage>
        <taxon>Eukaryota</taxon>
        <taxon>Fungi</taxon>
        <taxon>Dikarya</taxon>
        <taxon>Ascomycota</taxon>
        <taxon>Saccharomycotina</taxon>
        <taxon>Saccharomycetes</taxon>
        <taxon>Saccharomycetales</taxon>
        <taxon>Saccharomycetaceae</taxon>
        <taxon>Maudiozyma</taxon>
    </lineage>
</organism>
<reference evidence="2 3" key="1">
    <citation type="journal article" date="2023" name="Elife">
        <title>Identification of key yeast species and microbe-microbe interactions impacting larval growth of Drosophila in the wild.</title>
        <authorList>
            <person name="Mure A."/>
            <person name="Sugiura Y."/>
            <person name="Maeda R."/>
            <person name="Honda K."/>
            <person name="Sakurai N."/>
            <person name="Takahashi Y."/>
            <person name="Watada M."/>
            <person name="Katoh T."/>
            <person name="Gotoh A."/>
            <person name="Gotoh Y."/>
            <person name="Taniguchi I."/>
            <person name="Nakamura K."/>
            <person name="Hayashi T."/>
            <person name="Katayama T."/>
            <person name="Uemura T."/>
            <person name="Hattori Y."/>
        </authorList>
    </citation>
    <scope>NUCLEOTIDE SEQUENCE [LARGE SCALE GENOMIC DNA]</scope>
    <source>
        <strain evidence="2 3">KH-74</strain>
    </source>
</reference>
<dbReference type="InterPro" id="IPR027267">
    <property type="entry name" value="AH/BAR_dom_sf"/>
</dbReference>
<evidence type="ECO:0008006" key="4">
    <source>
        <dbReference type="Google" id="ProtNLM"/>
    </source>
</evidence>
<evidence type="ECO:0000313" key="2">
    <source>
        <dbReference type="EMBL" id="GMM53519.1"/>
    </source>
</evidence>
<dbReference type="Pfam" id="PF10455">
    <property type="entry name" value="BAR_2"/>
    <property type="match status" value="2"/>
</dbReference>
<dbReference type="Proteomes" id="UP001377567">
    <property type="component" value="Unassembled WGS sequence"/>
</dbReference>
<dbReference type="EMBL" id="BTGD01000001">
    <property type="protein sequence ID" value="GMM53519.1"/>
    <property type="molecule type" value="Genomic_DNA"/>
</dbReference>
<proteinExistence type="predicted"/>
<name>A0AAV5RPM9_MAUHU</name>
<feature type="compositionally biased region" description="Acidic residues" evidence="1">
    <location>
        <begin position="166"/>
        <end position="185"/>
    </location>
</feature>
<dbReference type="Gene3D" id="1.20.1270.60">
    <property type="entry name" value="Arfaptin homology (AH) domain/BAR domain"/>
    <property type="match status" value="1"/>
</dbReference>
<evidence type="ECO:0000256" key="1">
    <source>
        <dbReference type="SAM" id="MobiDB-lite"/>
    </source>
</evidence>
<evidence type="ECO:0000313" key="3">
    <source>
        <dbReference type="Proteomes" id="UP001377567"/>
    </source>
</evidence>
<dbReference type="InterPro" id="IPR018859">
    <property type="entry name" value="BAR_dom-cont"/>
</dbReference>
<feature type="region of interest" description="Disordered" evidence="1">
    <location>
        <begin position="252"/>
        <end position="312"/>
    </location>
</feature>
<gene>
    <name evidence="2" type="ORF">DAKH74_001350</name>
</gene>
<accession>A0AAV5RPM9</accession>